<feature type="transmembrane region" description="Helical" evidence="2">
    <location>
        <begin position="28"/>
        <end position="53"/>
    </location>
</feature>
<proteinExistence type="predicted"/>
<dbReference type="PANTHER" id="PTHR23524">
    <property type="entry name" value="TRANSPORTER, PUTATIVE (AFU_ORTHOLOGUE AFUA_8G04850)-RELATED"/>
    <property type="match status" value="1"/>
</dbReference>
<dbReference type="PROSITE" id="PS50850">
    <property type="entry name" value="MFS"/>
    <property type="match status" value="1"/>
</dbReference>
<accession>A0A6B2L3Y7</accession>
<dbReference type="AlphaFoldDB" id="A0A6B2L3Y7"/>
<evidence type="ECO:0000256" key="2">
    <source>
        <dbReference type="SAM" id="Phobius"/>
    </source>
</evidence>
<feature type="transmembrane region" description="Helical" evidence="2">
    <location>
        <begin position="97"/>
        <end position="116"/>
    </location>
</feature>
<dbReference type="SUPFAM" id="SSF103473">
    <property type="entry name" value="MFS general substrate transporter"/>
    <property type="match status" value="1"/>
</dbReference>
<dbReference type="Pfam" id="PF07690">
    <property type="entry name" value="MFS_1"/>
    <property type="match status" value="1"/>
</dbReference>
<feature type="transmembrane region" description="Helical" evidence="2">
    <location>
        <begin position="313"/>
        <end position="333"/>
    </location>
</feature>
<dbReference type="GO" id="GO:0022857">
    <property type="term" value="F:transmembrane transporter activity"/>
    <property type="evidence" value="ECO:0007669"/>
    <property type="project" value="InterPro"/>
</dbReference>
<keyword evidence="2" id="KW-0472">Membrane</keyword>
<feature type="transmembrane region" description="Helical" evidence="2">
    <location>
        <begin position="375"/>
        <end position="398"/>
    </location>
</feature>
<dbReference type="PANTHER" id="PTHR23524:SF1">
    <property type="entry name" value="MRH DOMAIN-CONTAINING PROTEIN-RELATED"/>
    <property type="match status" value="1"/>
</dbReference>
<feature type="transmembrane region" description="Helical" evidence="2">
    <location>
        <begin position="339"/>
        <end position="363"/>
    </location>
</feature>
<feature type="transmembrane region" description="Helical" evidence="2">
    <location>
        <begin position="73"/>
        <end position="90"/>
    </location>
</feature>
<dbReference type="Gene3D" id="1.20.1250.20">
    <property type="entry name" value="MFS general substrate transporter like domains"/>
    <property type="match status" value="1"/>
</dbReference>
<reference evidence="4" key="1">
    <citation type="journal article" date="2020" name="J. Eukaryot. Microbiol.">
        <title>De novo Sequencing, Assembly and Annotation of the Transcriptome for the Free-Living Testate Amoeba Arcella intermedia.</title>
        <authorList>
            <person name="Ribeiro G.M."/>
            <person name="Porfirio-Sousa A.L."/>
            <person name="Maurer-Alcala X.X."/>
            <person name="Katz L.A."/>
            <person name="Lahr D.J.G."/>
        </authorList>
    </citation>
    <scope>NUCLEOTIDE SEQUENCE</scope>
</reference>
<keyword evidence="2" id="KW-1133">Transmembrane helix</keyword>
<feature type="transmembrane region" description="Helical" evidence="2">
    <location>
        <begin position="193"/>
        <end position="213"/>
    </location>
</feature>
<evidence type="ECO:0000313" key="4">
    <source>
        <dbReference type="EMBL" id="NDV31702.1"/>
    </source>
</evidence>
<dbReference type="InterPro" id="IPR020846">
    <property type="entry name" value="MFS_dom"/>
</dbReference>
<sequence length="436" mass="46866">MDSDSTEVPIAVPVLRIKLTPPFRLSNLIAFYYASLVNVASLVYINGALPYLLSNFLNISEGQQGSRIGDLGLYNELTIIATVTLWGSLSDKIGRRYIYAIGFLLMSISIFIHPTTDNFNVVIVYRIIFAIGAAASVSMLTAVLGDYPTNGSRGRTAGVLGITSGLGALLGLFVFLRIPKWVNTPSTTANGQIMYWCVGGWIAISSVIIALGLSGEINKHNKHVSYSQILTDGFLAARNPRIALSYLSSFAARGDSVVLTSLLSLWITQYETAHGASPEESIAKAGEISGICQLIALLTAPLFGFLADRYDRIVCQIVAAAIATCGYLFLFFLTSPRGALVYIAVCIVGFGEISMVVTSQILVTSESPKDIRGAVSGFFSLAGSLSVLLSTKLGGYLFDHWSPTGPFFLVAMYNIIVLIVSGIIYLKGRLHVAKIQ</sequence>
<dbReference type="InterPro" id="IPR036259">
    <property type="entry name" value="MFS_trans_sf"/>
</dbReference>
<protein>
    <recommendedName>
        <fullName evidence="3">Major facilitator superfamily (MFS) profile domain-containing protein</fullName>
    </recommendedName>
</protein>
<dbReference type="GO" id="GO:0016020">
    <property type="term" value="C:membrane"/>
    <property type="evidence" value="ECO:0007669"/>
    <property type="project" value="UniProtKB-SubCell"/>
</dbReference>
<feature type="transmembrane region" description="Helical" evidence="2">
    <location>
        <begin position="122"/>
        <end position="145"/>
    </location>
</feature>
<feature type="domain" description="Major facilitator superfamily (MFS) profile" evidence="3">
    <location>
        <begin position="27"/>
        <end position="429"/>
    </location>
</feature>
<dbReference type="InterPro" id="IPR011701">
    <property type="entry name" value="MFS"/>
</dbReference>
<keyword evidence="2" id="KW-0812">Transmembrane</keyword>
<comment type="subcellular location">
    <subcellularLocation>
        <location evidence="1">Membrane</location>
        <topology evidence="1">Multi-pass membrane protein</topology>
    </subcellularLocation>
</comment>
<evidence type="ECO:0000259" key="3">
    <source>
        <dbReference type="PROSITE" id="PS50850"/>
    </source>
</evidence>
<feature type="transmembrane region" description="Helical" evidence="2">
    <location>
        <begin position="404"/>
        <end position="426"/>
    </location>
</feature>
<name>A0A6B2L3Y7_9EUKA</name>
<feature type="transmembrane region" description="Helical" evidence="2">
    <location>
        <begin position="157"/>
        <end position="178"/>
    </location>
</feature>
<evidence type="ECO:0000256" key="1">
    <source>
        <dbReference type="ARBA" id="ARBA00004141"/>
    </source>
</evidence>
<organism evidence="4">
    <name type="scientific">Arcella intermedia</name>
    <dbReference type="NCBI Taxonomy" id="1963864"/>
    <lineage>
        <taxon>Eukaryota</taxon>
        <taxon>Amoebozoa</taxon>
        <taxon>Tubulinea</taxon>
        <taxon>Elardia</taxon>
        <taxon>Arcellinida</taxon>
        <taxon>Sphaerothecina</taxon>
        <taxon>Arcellidae</taxon>
        <taxon>Arcella</taxon>
    </lineage>
</organism>
<dbReference type="EMBL" id="GIBP01002733">
    <property type="protein sequence ID" value="NDV31702.1"/>
    <property type="molecule type" value="Transcribed_RNA"/>
</dbReference>